<accession>A0AAT9LAC7</accession>
<keyword evidence="1" id="KW-1133">Transmembrane helix</keyword>
<sequence length="170" mass="17521">MKDLKIRRLTSGALLLALSLMIPLFLAGTVTVALGPFTATPASHVPTFLAMLLGPGAAAMVGFGSAVGFFVKLGPLVGMRAAMHVPVGILGAYLVKKKTSFALSLAAVAPVHAILEALIVLPFGFSVQKAGFLVGLGTLVHHSVDAGVALLCWGILRQVQNRSSGSTYQS</sequence>
<reference evidence="2" key="1">
    <citation type="submission" date="2020-10" db="EMBL/GenBank/DDBJ databases">
        <authorList>
            <person name="Kadnikov V."/>
            <person name="Beletsky A.V."/>
            <person name="Mardanov A.V."/>
            <person name="Karnachuk O.V."/>
            <person name="Ravin N.V."/>
        </authorList>
    </citation>
    <scope>NUCLEOTIDE SEQUENCE</scope>
    <source>
        <strain evidence="2">Bu02</strain>
    </source>
</reference>
<feature type="transmembrane region" description="Helical" evidence="1">
    <location>
        <begin position="101"/>
        <end position="125"/>
    </location>
</feature>
<reference evidence="2" key="2">
    <citation type="journal article" date="2023" name="Biology">
        <title>Prokaryotic Life Associated with Coal-Fire Gas Vents Revealed by Metagenomics.</title>
        <authorList>
            <person name="Kadnikov V.V."/>
            <person name="Mardanov A.V."/>
            <person name="Beletsky A.V."/>
            <person name="Karnachuk O.V."/>
            <person name="Ravin N.V."/>
        </authorList>
    </citation>
    <scope>NUCLEOTIDE SEQUENCE</scope>
    <source>
        <strain evidence="2">Bu02</strain>
    </source>
</reference>
<feature type="transmembrane region" description="Helical" evidence="1">
    <location>
        <begin position="132"/>
        <end position="156"/>
    </location>
</feature>
<keyword evidence="1" id="KW-0472">Membrane</keyword>
<dbReference type="KEGG" id="fcz:IMF26_08200"/>
<gene>
    <name evidence="2" type="ORF">IMF26_08200</name>
</gene>
<dbReference type="EMBL" id="CP062796">
    <property type="protein sequence ID" value="QUL98037.1"/>
    <property type="molecule type" value="Genomic_DNA"/>
</dbReference>
<evidence type="ECO:0000313" key="2">
    <source>
        <dbReference type="EMBL" id="QUL98037.1"/>
    </source>
</evidence>
<feature type="transmembrane region" description="Helical" evidence="1">
    <location>
        <begin position="47"/>
        <end position="70"/>
    </location>
</feature>
<proteinExistence type="predicted"/>
<dbReference type="AlphaFoldDB" id="A0AAT9LAC7"/>
<organism evidence="2">
    <name type="scientific">Candidatus Fermentithermobacillus carboniphilus</name>
    <dbReference type="NCBI Taxonomy" id="3085328"/>
    <lineage>
        <taxon>Bacteria</taxon>
        <taxon>Bacillati</taxon>
        <taxon>Bacillota</taxon>
        <taxon>Candidatus Fermentithermobacillia</taxon>
        <taxon>Candidatus Fermentithermobacillales</taxon>
        <taxon>Candidatus Fermentithermobacillaceae</taxon>
        <taxon>Candidatus Fermentithermobacillus</taxon>
    </lineage>
</organism>
<name>A0AAT9LAC7_9FIRM</name>
<protein>
    <submittedName>
        <fullName evidence="2">ECF transporter S component</fullName>
    </submittedName>
</protein>
<evidence type="ECO:0000256" key="1">
    <source>
        <dbReference type="SAM" id="Phobius"/>
    </source>
</evidence>
<keyword evidence="1" id="KW-0812">Transmembrane</keyword>
<feature type="transmembrane region" description="Helical" evidence="1">
    <location>
        <begin position="12"/>
        <end position="35"/>
    </location>
</feature>